<proteinExistence type="predicted"/>
<dbReference type="GO" id="GO:0000175">
    <property type="term" value="F:3'-5'-RNA exonuclease activity"/>
    <property type="evidence" value="ECO:0007669"/>
    <property type="project" value="InterPro"/>
</dbReference>
<evidence type="ECO:0000313" key="2">
    <source>
        <dbReference type="EMBL" id="KAK6186705.1"/>
    </source>
</evidence>
<evidence type="ECO:0000256" key="1">
    <source>
        <dbReference type="ARBA" id="ARBA00022722"/>
    </source>
</evidence>
<dbReference type="EMBL" id="JAZGQO010000005">
    <property type="protein sequence ID" value="KAK6186705.1"/>
    <property type="molecule type" value="Genomic_DNA"/>
</dbReference>
<dbReference type="InterPro" id="IPR022894">
    <property type="entry name" value="Oligoribonuclease"/>
</dbReference>
<dbReference type="Proteomes" id="UP001347796">
    <property type="component" value="Unassembled WGS sequence"/>
</dbReference>
<evidence type="ECO:0000313" key="3">
    <source>
        <dbReference type="Proteomes" id="UP001347796"/>
    </source>
</evidence>
<accession>A0AAN8QAN2</accession>
<dbReference type="PANTHER" id="PTHR11046:SF29">
    <property type="match status" value="1"/>
</dbReference>
<protein>
    <submittedName>
        <fullName evidence="2">Uncharacterized protein</fullName>
    </submittedName>
</protein>
<keyword evidence="1" id="KW-0540">Nuclease</keyword>
<dbReference type="PANTHER" id="PTHR11046">
    <property type="entry name" value="OLIGORIBONUCLEASE, MITOCHONDRIAL"/>
    <property type="match status" value="1"/>
</dbReference>
<sequence length="815" mass="93848">MRLLSLGIPVSKCSDVVHSVLTGLTDLKFGKLPSKGTTSLIQSECEVAGQIQVADILLHGNNMTLQLDGTKKKFNEYGAYQVTLNNASGLKETYSLGMKEMLKGDTDSFIDTMLSVFRDLAETFSDDSEQINEIRTKMLANIKNLMTDRHIVNKSFKIKFEELRAELFDKYLKNFSTLSNQSKNQVVELHSLFCALHVIGNMGTVASKALKVYESIVLPPENKITEHSFDKGNARTFDLIFELSQSLTISGSQRFGRFTDWEAFLEERNIHNFLVSFLRHRFNILFVNGGAAFYHREHIAEFFHCLTAPNKLMKCISESIISPVCVAECRALGIFGVLISQPLWKIVERDIHVLDLNPYWLKLKNALSEYSVDASNLLKGKQLFSEFAMQEDEVYVSLFVPLTDEIQKFTQECLQIICFHVLQLVNRQLMDQLPNGLYFNATDTVRNETQSCPTTNRLGEKDFSDLDREVNRAPQRNTSNISGIICFRNNNAWKFYRNMNPEKRKLCLKRALRLAPKRYSKNKAHRKQLKKKRYQFIMEKKSKRQEADNKKQILEISEHVKENGLWNSKTIKQNIQSIDSTNAKIKSVKQQLKYHQTILHSKADKTLFLYSVNGKPHSLEQLIQNLNQVITFETNNEELEEISSSINANTKFRCESQRKLLINNIIEKTKSVPKKVNSSSANQQVARKIVKKAEKRKMLATSVPNKHLKTFNYLPVEISSDDKDSFVAIAYEDRWYLGQITHVIDKSSVTVSFMKQVGHDLFKWPSKPETKCVETIFILIKELSIEPKDSGLRIWKLSSLDTIEEKYNYYKLNYF</sequence>
<keyword evidence="3" id="KW-1185">Reference proteome</keyword>
<keyword evidence="1" id="KW-0378">Hydrolase</keyword>
<organism evidence="2 3">
    <name type="scientific">Patella caerulea</name>
    <name type="common">Rayed Mediterranean limpet</name>
    <dbReference type="NCBI Taxonomy" id="87958"/>
    <lineage>
        <taxon>Eukaryota</taxon>
        <taxon>Metazoa</taxon>
        <taxon>Spiralia</taxon>
        <taxon>Lophotrochozoa</taxon>
        <taxon>Mollusca</taxon>
        <taxon>Gastropoda</taxon>
        <taxon>Patellogastropoda</taxon>
        <taxon>Patelloidea</taxon>
        <taxon>Patellidae</taxon>
        <taxon>Patella</taxon>
    </lineage>
</organism>
<dbReference type="AlphaFoldDB" id="A0AAN8QAN2"/>
<gene>
    <name evidence="2" type="ORF">SNE40_005987</name>
</gene>
<reference evidence="2 3" key="1">
    <citation type="submission" date="2024-01" db="EMBL/GenBank/DDBJ databases">
        <title>The genome of the rayed Mediterranean limpet Patella caerulea (Linnaeus, 1758).</title>
        <authorList>
            <person name="Anh-Thu Weber A."/>
            <person name="Halstead-Nussloch G."/>
        </authorList>
    </citation>
    <scope>NUCLEOTIDE SEQUENCE [LARGE SCALE GENOMIC DNA]</scope>
    <source>
        <strain evidence="2">AATW-2023a</strain>
        <tissue evidence="2">Whole specimen</tissue>
    </source>
</reference>
<comment type="caution">
    <text evidence="2">The sequence shown here is derived from an EMBL/GenBank/DDBJ whole genome shotgun (WGS) entry which is preliminary data.</text>
</comment>
<name>A0AAN8QAN2_PATCE</name>